<protein>
    <submittedName>
        <fullName evidence="1">Uncharacterized protein</fullName>
    </submittedName>
</protein>
<gene>
    <name evidence="1" type="ORF">SAMN06272737_14511</name>
</gene>
<accession>A0A239AH70</accession>
<dbReference type="OrthoDB" id="4963711at2"/>
<dbReference type="Proteomes" id="UP000198403">
    <property type="component" value="Unassembled WGS sequence"/>
</dbReference>
<sequence length="207" mass="22295">MTSPDPDRPRPSPEPESPGEVLDAVVAAALRQLGALDDRNLPMLAAHWVAQGRDGEVLVELAGLHGAEREIADLWPAVLAEVGIAVPVPRDRLVALPWVAGQVAAGQRPLGWLVTVLWPPLYVPAEPDAAAPDAEEQLLDEIVYTLDDILDFAERVAGDAAQRTPWWRYHGREEATRVQNALRQGEQAVAALARNDLAAAKAALTGR</sequence>
<name>A0A239AH70_9ACTN</name>
<evidence type="ECO:0000313" key="2">
    <source>
        <dbReference type="Proteomes" id="UP000198403"/>
    </source>
</evidence>
<evidence type="ECO:0000313" key="1">
    <source>
        <dbReference type="EMBL" id="SNR95016.1"/>
    </source>
</evidence>
<organism evidence="1 2">
    <name type="scientific">Blastococcus mobilis</name>
    <dbReference type="NCBI Taxonomy" id="1938746"/>
    <lineage>
        <taxon>Bacteria</taxon>
        <taxon>Bacillati</taxon>
        <taxon>Actinomycetota</taxon>
        <taxon>Actinomycetes</taxon>
        <taxon>Geodermatophilales</taxon>
        <taxon>Geodermatophilaceae</taxon>
        <taxon>Blastococcus</taxon>
    </lineage>
</organism>
<dbReference type="EMBL" id="FZNO01000045">
    <property type="protein sequence ID" value="SNR95016.1"/>
    <property type="molecule type" value="Genomic_DNA"/>
</dbReference>
<dbReference type="RefSeq" id="WP_141137621.1">
    <property type="nucleotide sequence ID" value="NZ_FZNO01000045.1"/>
</dbReference>
<keyword evidence="2" id="KW-1185">Reference proteome</keyword>
<dbReference type="AlphaFoldDB" id="A0A239AH70"/>
<proteinExistence type="predicted"/>
<reference evidence="1 2" key="1">
    <citation type="submission" date="2017-06" db="EMBL/GenBank/DDBJ databases">
        <authorList>
            <person name="Kim H.J."/>
            <person name="Triplett B.A."/>
        </authorList>
    </citation>
    <scope>NUCLEOTIDE SEQUENCE [LARGE SCALE GENOMIC DNA]</scope>
    <source>
        <strain evidence="1 2">DSM 44272</strain>
    </source>
</reference>